<evidence type="ECO:0000313" key="2">
    <source>
        <dbReference type="EMBL" id="KAF2102957.1"/>
    </source>
</evidence>
<dbReference type="OrthoDB" id="3763482at2759"/>
<sequence length="108" mass="12027">MALSFSQVGMALASGAFQTDYSLYQRQRRPATFTKVNINALLFVVVVCLLYAALGAAMLIAALVLRRTRKYAQVQGELRGGEKWDVLRTLKDIASSCWGKIKQLWDGK</sequence>
<dbReference type="Proteomes" id="UP000799772">
    <property type="component" value="Unassembled WGS sequence"/>
</dbReference>
<protein>
    <submittedName>
        <fullName evidence="2">Uncharacterized protein</fullName>
    </submittedName>
</protein>
<evidence type="ECO:0000256" key="1">
    <source>
        <dbReference type="SAM" id="Phobius"/>
    </source>
</evidence>
<keyword evidence="3" id="KW-1185">Reference proteome</keyword>
<dbReference type="EMBL" id="ML978122">
    <property type="protein sequence ID" value="KAF2102957.1"/>
    <property type="molecule type" value="Genomic_DNA"/>
</dbReference>
<organism evidence="2 3">
    <name type="scientific">Rhizodiscina lignyota</name>
    <dbReference type="NCBI Taxonomy" id="1504668"/>
    <lineage>
        <taxon>Eukaryota</taxon>
        <taxon>Fungi</taxon>
        <taxon>Dikarya</taxon>
        <taxon>Ascomycota</taxon>
        <taxon>Pezizomycotina</taxon>
        <taxon>Dothideomycetes</taxon>
        <taxon>Pleosporomycetidae</taxon>
        <taxon>Aulographales</taxon>
        <taxon>Rhizodiscinaceae</taxon>
        <taxon>Rhizodiscina</taxon>
    </lineage>
</organism>
<comment type="caution">
    <text evidence="2">The sequence shown here is derived from an EMBL/GenBank/DDBJ whole genome shotgun (WGS) entry which is preliminary data.</text>
</comment>
<feature type="transmembrane region" description="Helical" evidence="1">
    <location>
        <begin position="42"/>
        <end position="65"/>
    </location>
</feature>
<keyword evidence="1" id="KW-0472">Membrane</keyword>
<name>A0A9P4MCZ8_9PEZI</name>
<keyword evidence="1" id="KW-0812">Transmembrane</keyword>
<evidence type="ECO:0000313" key="3">
    <source>
        <dbReference type="Proteomes" id="UP000799772"/>
    </source>
</evidence>
<proteinExistence type="predicted"/>
<keyword evidence="1" id="KW-1133">Transmembrane helix</keyword>
<dbReference type="AlphaFoldDB" id="A0A9P4MCZ8"/>
<reference evidence="2" key="1">
    <citation type="journal article" date="2020" name="Stud. Mycol.">
        <title>101 Dothideomycetes genomes: a test case for predicting lifestyles and emergence of pathogens.</title>
        <authorList>
            <person name="Haridas S."/>
            <person name="Albert R."/>
            <person name="Binder M."/>
            <person name="Bloem J."/>
            <person name="Labutti K."/>
            <person name="Salamov A."/>
            <person name="Andreopoulos B."/>
            <person name="Baker S."/>
            <person name="Barry K."/>
            <person name="Bills G."/>
            <person name="Bluhm B."/>
            <person name="Cannon C."/>
            <person name="Castanera R."/>
            <person name="Culley D."/>
            <person name="Daum C."/>
            <person name="Ezra D."/>
            <person name="Gonzalez J."/>
            <person name="Henrissat B."/>
            <person name="Kuo A."/>
            <person name="Liang C."/>
            <person name="Lipzen A."/>
            <person name="Lutzoni F."/>
            <person name="Magnuson J."/>
            <person name="Mondo S."/>
            <person name="Nolan M."/>
            <person name="Ohm R."/>
            <person name="Pangilinan J."/>
            <person name="Park H.-J."/>
            <person name="Ramirez L."/>
            <person name="Alfaro M."/>
            <person name="Sun H."/>
            <person name="Tritt A."/>
            <person name="Yoshinaga Y."/>
            <person name="Zwiers L.-H."/>
            <person name="Turgeon B."/>
            <person name="Goodwin S."/>
            <person name="Spatafora J."/>
            <person name="Crous P."/>
            <person name="Grigoriev I."/>
        </authorList>
    </citation>
    <scope>NUCLEOTIDE SEQUENCE</scope>
    <source>
        <strain evidence="2">CBS 133067</strain>
    </source>
</reference>
<accession>A0A9P4MCZ8</accession>
<gene>
    <name evidence="2" type="ORF">NA57DRAFT_71941</name>
</gene>